<dbReference type="Proteomes" id="UP000887576">
    <property type="component" value="Unplaced"/>
</dbReference>
<evidence type="ECO:0000313" key="1">
    <source>
        <dbReference type="Proteomes" id="UP000887576"/>
    </source>
</evidence>
<reference evidence="2" key="1">
    <citation type="submission" date="2022-11" db="UniProtKB">
        <authorList>
            <consortium name="WormBaseParasite"/>
        </authorList>
    </citation>
    <scope>IDENTIFICATION</scope>
</reference>
<name>A0AC34QCI5_9BILA</name>
<organism evidence="1 2">
    <name type="scientific">Panagrolaimus sp. JU765</name>
    <dbReference type="NCBI Taxonomy" id="591449"/>
    <lineage>
        <taxon>Eukaryota</taxon>
        <taxon>Metazoa</taxon>
        <taxon>Ecdysozoa</taxon>
        <taxon>Nematoda</taxon>
        <taxon>Chromadorea</taxon>
        <taxon>Rhabditida</taxon>
        <taxon>Tylenchina</taxon>
        <taxon>Panagrolaimomorpha</taxon>
        <taxon>Panagrolaimoidea</taxon>
        <taxon>Panagrolaimidae</taxon>
        <taxon>Panagrolaimus</taxon>
    </lineage>
</organism>
<proteinExistence type="predicted"/>
<dbReference type="WBParaSite" id="JU765_v2.g15046.t1">
    <property type="protein sequence ID" value="JU765_v2.g15046.t1"/>
    <property type="gene ID" value="JU765_v2.g15046"/>
</dbReference>
<evidence type="ECO:0000313" key="2">
    <source>
        <dbReference type="WBParaSite" id="JU765_v2.g15046.t1"/>
    </source>
</evidence>
<sequence>MDFKKIFHEIDQVSDPEEKMIKAITLLNQAKTQKDRYEISRELIKTWKKFAWFRNSENGLQIFYIYAVSCNYDTIKVFERCRLFKSVPSFYKLFYVECLKKEKTAYLGKIQLDAIESCDQTEISDLIQFFGKFGAKQTVDVSIISTIDDNSVSTDSVSANSVSTAIIIDRKPNFLRRIGLRSRRLITSCISTISMN</sequence>
<accession>A0AC34QCI5</accession>
<protein>
    <submittedName>
        <fullName evidence="2">Uncharacterized protein</fullName>
    </submittedName>
</protein>